<dbReference type="PANTHER" id="PTHR23292:SF45">
    <property type="entry name" value="LIPOPOLYSACCHARIDE-INDUCED TUMOR NECROSIS FACTOR-ALPHA FACTOR HOMOLOG"/>
    <property type="match status" value="1"/>
</dbReference>
<dbReference type="Pfam" id="PF10601">
    <property type="entry name" value="zf-LITAF-like"/>
    <property type="match status" value="1"/>
</dbReference>
<keyword evidence="4" id="KW-0862">Zinc</keyword>
<dbReference type="GO" id="GO:0005634">
    <property type="term" value="C:nucleus"/>
    <property type="evidence" value="ECO:0007669"/>
    <property type="project" value="TreeGrafter"/>
</dbReference>
<dbReference type="GO" id="GO:0008270">
    <property type="term" value="F:zinc ion binding"/>
    <property type="evidence" value="ECO:0007669"/>
    <property type="project" value="TreeGrafter"/>
</dbReference>
<keyword evidence="3" id="KW-0479">Metal-binding</keyword>
<dbReference type="InterPro" id="IPR037519">
    <property type="entry name" value="LITAF_fam"/>
</dbReference>
<sequence length="120" mass="13250">MSNPYEPSAPSMAHSNYPPPSYVPLQVMPGQQIPIQPAPTYCTSWGKSSQNVHCPFCRSTGMSRVEYERGLLTWASCFGITLLGGNCGCCLIPFFIDEFKDSYHYCSVCNSLLGTRKPLS</sequence>
<dbReference type="SMART" id="SM00714">
    <property type="entry name" value="LITAF"/>
    <property type="match status" value="1"/>
</dbReference>
<keyword evidence="5 6" id="KW-0472">Membrane</keyword>
<organism evidence="8 9">
    <name type="scientific">Stentor coeruleus</name>
    <dbReference type="NCBI Taxonomy" id="5963"/>
    <lineage>
        <taxon>Eukaryota</taxon>
        <taxon>Sar</taxon>
        <taxon>Alveolata</taxon>
        <taxon>Ciliophora</taxon>
        <taxon>Postciliodesmatophora</taxon>
        <taxon>Heterotrichea</taxon>
        <taxon>Heterotrichida</taxon>
        <taxon>Stentoridae</taxon>
        <taxon>Stentor</taxon>
    </lineage>
</organism>
<accession>A0A1R2C9T4</accession>
<reference evidence="8 9" key="1">
    <citation type="submission" date="2016-11" db="EMBL/GenBank/DDBJ databases">
        <title>The macronuclear genome of Stentor coeruleus: a giant cell with tiny introns.</title>
        <authorList>
            <person name="Slabodnick M."/>
            <person name="Ruby J.G."/>
            <person name="Reiff S.B."/>
            <person name="Swart E.C."/>
            <person name="Gosai S."/>
            <person name="Prabakaran S."/>
            <person name="Witkowska E."/>
            <person name="Larue G.E."/>
            <person name="Fisher S."/>
            <person name="Freeman R.M."/>
            <person name="Gunawardena J."/>
            <person name="Chu W."/>
            <person name="Stover N.A."/>
            <person name="Gregory B.D."/>
            <person name="Nowacki M."/>
            <person name="Derisi J."/>
            <person name="Roy S.W."/>
            <person name="Marshall W.F."/>
            <person name="Sood P."/>
        </authorList>
    </citation>
    <scope>NUCLEOTIDE SEQUENCE [LARGE SCALE GENOMIC DNA]</scope>
    <source>
        <strain evidence="8">WM001</strain>
    </source>
</reference>
<dbReference type="AlphaFoldDB" id="A0A1R2C9T4"/>
<dbReference type="GO" id="GO:0098574">
    <property type="term" value="C:cytoplasmic side of lysosomal membrane"/>
    <property type="evidence" value="ECO:0007669"/>
    <property type="project" value="TreeGrafter"/>
</dbReference>
<comment type="subcellular location">
    <subcellularLocation>
        <location evidence="1">Membrane</location>
        <topology evidence="1">Peripheral membrane protein</topology>
    </subcellularLocation>
</comment>
<dbReference type="Proteomes" id="UP000187209">
    <property type="component" value="Unassembled WGS sequence"/>
</dbReference>
<feature type="domain" description="LITAF" evidence="7">
    <location>
        <begin position="32"/>
        <end position="118"/>
    </location>
</feature>
<evidence type="ECO:0000256" key="1">
    <source>
        <dbReference type="ARBA" id="ARBA00004170"/>
    </source>
</evidence>
<keyword evidence="9" id="KW-1185">Reference proteome</keyword>
<dbReference type="PANTHER" id="PTHR23292">
    <property type="entry name" value="LIPOPOLYSACCHARIDE-INDUCED TUMOR NECROSIS FACTOR-ALPHA FACTOR"/>
    <property type="match status" value="1"/>
</dbReference>
<evidence type="ECO:0000256" key="5">
    <source>
        <dbReference type="ARBA" id="ARBA00023136"/>
    </source>
</evidence>
<evidence type="ECO:0000256" key="4">
    <source>
        <dbReference type="ARBA" id="ARBA00022833"/>
    </source>
</evidence>
<feature type="transmembrane region" description="Helical" evidence="6">
    <location>
        <begin position="71"/>
        <end position="96"/>
    </location>
</feature>
<evidence type="ECO:0000259" key="7">
    <source>
        <dbReference type="PROSITE" id="PS51837"/>
    </source>
</evidence>
<evidence type="ECO:0000313" key="8">
    <source>
        <dbReference type="EMBL" id="OMJ85762.1"/>
    </source>
</evidence>
<dbReference type="EMBL" id="MPUH01000226">
    <property type="protein sequence ID" value="OMJ85762.1"/>
    <property type="molecule type" value="Genomic_DNA"/>
</dbReference>
<gene>
    <name evidence="8" type="ORF">SteCoe_12828</name>
</gene>
<evidence type="ECO:0000256" key="6">
    <source>
        <dbReference type="SAM" id="Phobius"/>
    </source>
</evidence>
<evidence type="ECO:0000256" key="3">
    <source>
        <dbReference type="ARBA" id="ARBA00022723"/>
    </source>
</evidence>
<keyword evidence="6" id="KW-1133">Transmembrane helix</keyword>
<evidence type="ECO:0000313" key="9">
    <source>
        <dbReference type="Proteomes" id="UP000187209"/>
    </source>
</evidence>
<name>A0A1R2C9T4_9CILI</name>
<keyword evidence="6" id="KW-0812">Transmembrane</keyword>
<dbReference type="PROSITE" id="PS51837">
    <property type="entry name" value="LITAF"/>
    <property type="match status" value="1"/>
</dbReference>
<comment type="similarity">
    <text evidence="2">Belongs to the CDIP1/LITAF family.</text>
</comment>
<dbReference type="InterPro" id="IPR006629">
    <property type="entry name" value="LITAF"/>
</dbReference>
<evidence type="ECO:0000256" key="2">
    <source>
        <dbReference type="ARBA" id="ARBA00005975"/>
    </source>
</evidence>
<dbReference type="OrthoDB" id="435182at2759"/>
<dbReference type="GO" id="GO:0098560">
    <property type="term" value="C:cytoplasmic side of late endosome membrane"/>
    <property type="evidence" value="ECO:0007669"/>
    <property type="project" value="TreeGrafter"/>
</dbReference>
<proteinExistence type="inferred from homology"/>
<comment type="caution">
    <text evidence="8">The sequence shown here is derived from an EMBL/GenBank/DDBJ whole genome shotgun (WGS) entry which is preliminary data.</text>
</comment>
<protein>
    <recommendedName>
        <fullName evidence="7">LITAF domain-containing protein</fullName>
    </recommendedName>
</protein>